<dbReference type="Pfam" id="PF09822">
    <property type="entry name" value="ABC_transp_aux"/>
    <property type="match status" value="1"/>
</dbReference>
<evidence type="ECO:0000313" key="5">
    <source>
        <dbReference type="Proteomes" id="UP000050417"/>
    </source>
</evidence>
<feature type="transmembrane region" description="Helical" evidence="1">
    <location>
        <begin position="425"/>
        <end position="446"/>
    </location>
</feature>
<evidence type="ECO:0000259" key="2">
    <source>
        <dbReference type="Pfam" id="PF09822"/>
    </source>
</evidence>
<proteinExistence type="predicted"/>
<dbReference type="SUPFAM" id="SSF52317">
    <property type="entry name" value="Class I glutamine amidotransferase-like"/>
    <property type="match status" value="1"/>
</dbReference>
<feature type="domain" description="ABC-type uncharacterised transport system" evidence="2">
    <location>
        <begin position="149"/>
        <end position="394"/>
    </location>
</feature>
<evidence type="ECO:0000256" key="1">
    <source>
        <dbReference type="SAM" id="Phobius"/>
    </source>
</evidence>
<name>A0A0P6XDT2_9CHLR</name>
<keyword evidence="1" id="KW-1133">Transmembrane helix</keyword>
<reference evidence="4 5" key="1">
    <citation type="submission" date="2015-07" db="EMBL/GenBank/DDBJ databases">
        <title>Genome sequence of Ornatilinea apprima DSM 23815.</title>
        <authorList>
            <person name="Hemp J."/>
            <person name="Ward L.M."/>
            <person name="Pace L.A."/>
            <person name="Fischer W.W."/>
        </authorList>
    </citation>
    <scope>NUCLEOTIDE SEQUENCE [LARGE SCALE GENOMIC DNA]</scope>
    <source>
        <strain evidence="4 5">P3M-1</strain>
    </source>
</reference>
<sequence>MKKSNQSHWVNLLLTVVLFAGIVGVSNLISVQLDWQLDLTQDKLNTLSDSTLQVIQSLPHPVKASAFYSKNYPTTTVIALLENFSRNSQGKFSYELIDYQRNPLAAREMDVVQDATIVVTMQDRRELVRFGSEQELLASILRLLDPSERSVYFLTGHGEYSLETSGKVTGYAALRKTLQAKNYIVRELSLLDAAKIPTDAQAIVIAGYQSALTTREVDLIANYLNNGGSLVLLLEPPSLTQIQDGQDPVVEYLDKEWGITAGSNMIIDPNADPPLIAITNAYKDHPIVNVLNDQRLTTIFPTARSIEIARVPETISHSVLAVTSKSAWAETNMDSITNSTAIPDVGVDPQGPITLGIAAQEFNADGRIVVIGDADFANDEYFDRFGNGDLMVNAISWAVKQEDRLNLNPKNQTVRIMVTPTRTSMVMLFIGSVLLIPGLIILFGFINWNRRKRKG</sequence>
<feature type="domain" description="DUF7088" evidence="3">
    <location>
        <begin position="41"/>
        <end position="108"/>
    </location>
</feature>
<dbReference type="InterPro" id="IPR055396">
    <property type="entry name" value="DUF7088"/>
</dbReference>
<dbReference type="EMBL" id="LGCL01000002">
    <property type="protein sequence ID" value="KPL81065.1"/>
    <property type="molecule type" value="Genomic_DNA"/>
</dbReference>
<accession>A0A0P6XDT2</accession>
<protein>
    <submittedName>
        <fullName evidence="4">Uncharacterized protein</fullName>
    </submittedName>
</protein>
<keyword evidence="1" id="KW-0812">Transmembrane</keyword>
<dbReference type="AlphaFoldDB" id="A0A0P6XDT2"/>
<comment type="caution">
    <text evidence="4">The sequence shown here is derived from an EMBL/GenBank/DDBJ whole genome shotgun (WGS) entry which is preliminary data.</text>
</comment>
<organism evidence="4 5">
    <name type="scientific">Ornatilinea apprima</name>
    <dbReference type="NCBI Taxonomy" id="1134406"/>
    <lineage>
        <taxon>Bacteria</taxon>
        <taxon>Bacillati</taxon>
        <taxon>Chloroflexota</taxon>
        <taxon>Anaerolineae</taxon>
        <taxon>Anaerolineales</taxon>
        <taxon>Anaerolineaceae</taxon>
        <taxon>Ornatilinea</taxon>
    </lineage>
</organism>
<dbReference type="InterPro" id="IPR019196">
    <property type="entry name" value="ABC_transp_unknown"/>
</dbReference>
<dbReference type="Pfam" id="PF23357">
    <property type="entry name" value="DUF7088"/>
    <property type="match status" value="1"/>
</dbReference>
<dbReference type="Proteomes" id="UP000050417">
    <property type="component" value="Unassembled WGS sequence"/>
</dbReference>
<dbReference type="RefSeq" id="WP_075061011.1">
    <property type="nucleotide sequence ID" value="NZ_LGCL01000002.1"/>
</dbReference>
<evidence type="ECO:0000313" key="4">
    <source>
        <dbReference type="EMBL" id="KPL81065.1"/>
    </source>
</evidence>
<evidence type="ECO:0000259" key="3">
    <source>
        <dbReference type="Pfam" id="PF23357"/>
    </source>
</evidence>
<dbReference type="InterPro" id="IPR029062">
    <property type="entry name" value="Class_I_gatase-like"/>
</dbReference>
<gene>
    <name evidence="4" type="ORF">ADN00_00595</name>
</gene>
<dbReference type="STRING" id="1134406.ADN00_00595"/>
<keyword evidence="1" id="KW-0472">Membrane</keyword>
<keyword evidence="5" id="KW-1185">Reference proteome</keyword>